<protein>
    <submittedName>
        <fullName evidence="1">Uncharacterized protein</fullName>
    </submittedName>
</protein>
<accession>A0A8J6HSP7</accession>
<gene>
    <name evidence="1" type="ORF">GEV33_002829</name>
</gene>
<comment type="caution">
    <text evidence="1">The sequence shown here is derived from an EMBL/GenBank/DDBJ whole genome shotgun (WGS) entry which is preliminary data.</text>
</comment>
<dbReference type="AlphaFoldDB" id="A0A8J6HSP7"/>
<proteinExistence type="predicted"/>
<evidence type="ECO:0000313" key="2">
    <source>
        <dbReference type="Proteomes" id="UP000719412"/>
    </source>
</evidence>
<reference evidence="1" key="1">
    <citation type="journal article" date="2020" name="J Insects Food Feed">
        <title>The yellow mealworm (Tenebrio molitor) genome: a resource for the emerging insects as food and feed industry.</title>
        <authorList>
            <person name="Eriksson T."/>
            <person name="Andere A."/>
            <person name="Kelstrup H."/>
            <person name="Emery V."/>
            <person name="Picard C."/>
        </authorList>
    </citation>
    <scope>NUCLEOTIDE SEQUENCE</scope>
    <source>
        <strain evidence="1">Stoneville</strain>
        <tissue evidence="1">Whole head</tissue>
    </source>
</reference>
<keyword evidence="2" id="KW-1185">Reference proteome</keyword>
<name>A0A8J6HSP7_TENMO</name>
<organism evidence="1 2">
    <name type="scientific">Tenebrio molitor</name>
    <name type="common">Yellow mealworm beetle</name>
    <dbReference type="NCBI Taxonomy" id="7067"/>
    <lineage>
        <taxon>Eukaryota</taxon>
        <taxon>Metazoa</taxon>
        <taxon>Ecdysozoa</taxon>
        <taxon>Arthropoda</taxon>
        <taxon>Hexapoda</taxon>
        <taxon>Insecta</taxon>
        <taxon>Pterygota</taxon>
        <taxon>Neoptera</taxon>
        <taxon>Endopterygota</taxon>
        <taxon>Coleoptera</taxon>
        <taxon>Polyphaga</taxon>
        <taxon>Cucujiformia</taxon>
        <taxon>Tenebrionidae</taxon>
        <taxon>Tenebrio</taxon>
    </lineage>
</organism>
<evidence type="ECO:0000313" key="1">
    <source>
        <dbReference type="EMBL" id="KAH0819962.1"/>
    </source>
</evidence>
<dbReference type="Proteomes" id="UP000719412">
    <property type="component" value="Unassembled WGS sequence"/>
</dbReference>
<reference evidence="1" key="2">
    <citation type="submission" date="2021-08" db="EMBL/GenBank/DDBJ databases">
        <authorList>
            <person name="Eriksson T."/>
        </authorList>
    </citation>
    <scope>NUCLEOTIDE SEQUENCE</scope>
    <source>
        <strain evidence="1">Stoneville</strain>
        <tissue evidence="1">Whole head</tissue>
    </source>
</reference>
<sequence length="78" mass="8740">MMADKRIRVLQEWTVFRWPRTVTFSTLIDGPDQTVTTGVATAQRQPDGVLGQCQIANSRRSPLQQDLALLRNSPSSIN</sequence>
<dbReference type="EMBL" id="JABDTM020013181">
    <property type="protein sequence ID" value="KAH0819962.1"/>
    <property type="molecule type" value="Genomic_DNA"/>
</dbReference>